<proteinExistence type="predicted"/>
<accession>A0A411YB90</accession>
<evidence type="ECO:0000259" key="5">
    <source>
        <dbReference type="PROSITE" id="PS50949"/>
    </source>
</evidence>
<dbReference type="InterPro" id="IPR036390">
    <property type="entry name" value="WH_DNA-bd_sf"/>
</dbReference>
<dbReference type="GO" id="GO:0003677">
    <property type="term" value="F:DNA binding"/>
    <property type="evidence" value="ECO:0007669"/>
    <property type="project" value="UniProtKB-KW"/>
</dbReference>
<dbReference type="SUPFAM" id="SSF46785">
    <property type="entry name" value="Winged helix' DNA-binding domain"/>
    <property type="match status" value="1"/>
</dbReference>
<dbReference type="InterPro" id="IPR036388">
    <property type="entry name" value="WH-like_DNA-bd_sf"/>
</dbReference>
<dbReference type="EMBL" id="CP036402">
    <property type="protein sequence ID" value="QBI18427.1"/>
    <property type="molecule type" value="Genomic_DNA"/>
</dbReference>
<evidence type="ECO:0000313" key="7">
    <source>
        <dbReference type="Proteomes" id="UP000291469"/>
    </source>
</evidence>
<evidence type="ECO:0000256" key="4">
    <source>
        <dbReference type="SAM" id="MobiDB-lite"/>
    </source>
</evidence>
<dbReference type="Gene3D" id="1.10.10.10">
    <property type="entry name" value="Winged helix-like DNA-binding domain superfamily/Winged helix DNA-binding domain"/>
    <property type="match status" value="1"/>
</dbReference>
<evidence type="ECO:0000256" key="3">
    <source>
        <dbReference type="ARBA" id="ARBA00023163"/>
    </source>
</evidence>
<dbReference type="Proteomes" id="UP000291469">
    <property type="component" value="Chromosome"/>
</dbReference>
<dbReference type="PANTHER" id="PTHR43537">
    <property type="entry name" value="TRANSCRIPTIONAL REGULATOR, GNTR FAMILY"/>
    <property type="match status" value="1"/>
</dbReference>
<gene>
    <name evidence="6" type="ORF">ER308_01815</name>
</gene>
<dbReference type="Pfam" id="PF07729">
    <property type="entry name" value="FCD"/>
    <property type="match status" value="1"/>
</dbReference>
<keyword evidence="1" id="KW-0805">Transcription regulation</keyword>
<feature type="region of interest" description="Disordered" evidence="4">
    <location>
        <begin position="1"/>
        <end position="95"/>
    </location>
</feature>
<dbReference type="PROSITE" id="PS50949">
    <property type="entry name" value="HTH_GNTR"/>
    <property type="match status" value="1"/>
</dbReference>
<feature type="compositionally biased region" description="Basic and acidic residues" evidence="4">
    <location>
        <begin position="35"/>
        <end position="46"/>
    </location>
</feature>
<keyword evidence="3" id="KW-0804">Transcription</keyword>
<feature type="compositionally biased region" description="Basic and acidic residues" evidence="4">
    <location>
        <begin position="1"/>
        <end position="20"/>
    </location>
</feature>
<sequence>MGKDRGPGRGEHPYPERRQEPASQVPAQFPDAEQQEERAERHDPQARHRRELCPPLDGSAIDQIHDADPSALQTHLQDSHSGRGPSTPVAGGLDTSNFVYDLRDMDEPDETSHLSRSMLSDRAYEALHERIINLELEPGQRLNIDRLSRELGVSPTPLRDALRRLADEDLVGVQPFKGFYVAPLLDIDEIHELAEVRALIEAHSVERPGGAASGTVTDLRKEVELMDGLIEADELDLRGFNGADARFHTTLVASAGNPMLERTYRKLNAHVQIARLFIGRGRVDARQANDEHRRIVAALTEGDLTKARAELTAHIQGVADRLGHEGEAVT</sequence>
<dbReference type="PANTHER" id="PTHR43537:SF45">
    <property type="entry name" value="GNTR FAMILY REGULATORY PROTEIN"/>
    <property type="match status" value="1"/>
</dbReference>
<evidence type="ECO:0000256" key="1">
    <source>
        <dbReference type="ARBA" id="ARBA00023015"/>
    </source>
</evidence>
<keyword evidence="7" id="KW-1185">Reference proteome</keyword>
<dbReference type="InterPro" id="IPR011711">
    <property type="entry name" value="GntR_C"/>
</dbReference>
<dbReference type="InterPro" id="IPR000524">
    <property type="entry name" value="Tscrpt_reg_HTH_GntR"/>
</dbReference>
<dbReference type="CDD" id="cd07377">
    <property type="entry name" value="WHTH_GntR"/>
    <property type="match status" value="1"/>
</dbReference>
<feature type="domain" description="HTH gntR-type" evidence="5">
    <location>
        <begin position="117"/>
        <end position="184"/>
    </location>
</feature>
<keyword evidence="2" id="KW-0238">DNA-binding</keyword>
<dbReference type="OrthoDB" id="3289286at2"/>
<dbReference type="InterPro" id="IPR008920">
    <property type="entry name" value="TF_FadR/GntR_C"/>
</dbReference>
<dbReference type="SMART" id="SM00345">
    <property type="entry name" value="HTH_GNTR"/>
    <property type="match status" value="1"/>
</dbReference>
<dbReference type="AlphaFoldDB" id="A0A411YB90"/>
<reference evidence="6 7" key="1">
    <citation type="submission" date="2019-01" db="EMBL/GenBank/DDBJ databases">
        <title>Egibacter rhizosphaerae EGI 80759T.</title>
        <authorList>
            <person name="Chen D.-D."/>
            <person name="Tian Y."/>
            <person name="Jiao J.-Y."/>
            <person name="Zhang X.-T."/>
            <person name="Zhang Y.-G."/>
            <person name="Zhang Y."/>
            <person name="Xiao M."/>
            <person name="Shu W.-S."/>
            <person name="Li W.-J."/>
        </authorList>
    </citation>
    <scope>NUCLEOTIDE SEQUENCE [LARGE SCALE GENOMIC DNA]</scope>
    <source>
        <strain evidence="6 7">EGI 80759</strain>
    </source>
</reference>
<evidence type="ECO:0000313" key="6">
    <source>
        <dbReference type="EMBL" id="QBI18427.1"/>
    </source>
</evidence>
<name>A0A411YB90_9ACTN</name>
<evidence type="ECO:0000256" key="2">
    <source>
        <dbReference type="ARBA" id="ARBA00023125"/>
    </source>
</evidence>
<protein>
    <submittedName>
        <fullName evidence="6">GntR family transcriptional regulator</fullName>
    </submittedName>
</protein>
<dbReference type="SUPFAM" id="SSF48008">
    <property type="entry name" value="GntR ligand-binding domain-like"/>
    <property type="match status" value="1"/>
</dbReference>
<dbReference type="KEGG" id="erz:ER308_01815"/>
<dbReference type="SMART" id="SM00895">
    <property type="entry name" value="FCD"/>
    <property type="match status" value="1"/>
</dbReference>
<dbReference type="Gene3D" id="1.20.120.530">
    <property type="entry name" value="GntR ligand-binding domain-like"/>
    <property type="match status" value="1"/>
</dbReference>
<dbReference type="Pfam" id="PF00392">
    <property type="entry name" value="GntR"/>
    <property type="match status" value="1"/>
</dbReference>
<organism evidence="6 7">
    <name type="scientific">Egibacter rhizosphaerae</name>
    <dbReference type="NCBI Taxonomy" id="1670831"/>
    <lineage>
        <taxon>Bacteria</taxon>
        <taxon>Bacillati</taxon>
        <taxon>Actinomycetota</taxon>
        <taxon>Nitriliruptoria</taxon>
        <taxon>Egibacterales</taxon>
        <taxon>Egibacteraceae</taxon>
        <taxon>Egibacter</taxon>
    </lineage>
</organism>
<dbReference type="GO" id="GO:0003700">
    <property type="term" value="F:DNA-binding transcription factor activity"/>
    <property type="evidence" value="ECO:0007669"/>
    <property type="project" value="InterPro"/>
</dbReference>